<keyword evidence="3" id="KW-1185">Reference proteome</keyword>
<protein>
    <submittedName>
        <fullName evidence="2">Uncharacterized protein</fullName>
    </submittedName>
</protein>
<dbReference type="Proteomes" id="UP000784294">
    <property type="component" value="Unassembled WGS sequence"/>
</dbReference>
<dbReference type="AlphaFoldDB" id="A0A3S5BE70"/>
<evidence type="ECO:0000256" key="1">
    <source>
        <dbReference type="SAM" id="MobiDB-lite"/>
    </source>
</evidence>
<reference evidence="2" key="1">
    <citation type="submission" date="2018-11" db="EMBL/GenBank/DDBJ databases">
        <authorList>
            <consortium name="Pathogen Informatics"/>
        </authorList>
    </citation>
    <scope>NUCLEOTIDE SEQUENCE</scope>
</reference>
<dbReference type="EMBL" id="CAAALY010297205">
    <property type="protein sequence ID" value="VEL44385.1"/>
    <property type="molecule type" value="Genomic_DNA"/>
</dbReference>
<organism evidence="2 3">
    <name type="scientific">Protopolystoma xenopodis</name>
    <dbReference type="NCBI Taxonomy" id="117903"/>
    <lineage>
        <taxon>Eukaryota</taxon>
        <taxon>Metazoa</taxon>
        <taxon>Spiralia</taxon>
        <taxon>Lophotrochozoa</taxon>
        <taxon>Platyhelminthes</taxon>
        <taxon>Monogenea</taxon>
        <taxon>Polyopisthocotylea</taxon>
        <taxon>Polystomatidea</taxon>
        <taxon>Polystomatidae</taxon>
        <taxon>Protopolystoma</taxon>
    </lineage>
</organism>
<name>A0A3S5BE70_9PLAT</name>
<accession>A0A3S5BE70</accession>
<feature type="non-terminal residue" evidence="2">
    <location>
        <position position="1"/>
    </location>
</feature>
<proteinExistence type="predicted"/>
<comment type="caution">
    <text evidence="2">The sequence shown here is derived from an EMBL/GenBank/DDBJ whole genome shotgun (WGS) entry which is preliminary data.</text>
</comment>
<evidence type="ECO:0000313" key="2">
    <source>
        <dbReference type="EMBL" id="VEL44385.1"/>
    </source>
</evidence>
<feature type="region of interest" description="Disordered" evidence="1">
    <location>
        <begin position="67"/>
        <end position="119"/>
    </location>
</feature>
<sequence length="119" mass="12768">MITIALDIFQPPPTATQAMDVPLEHIIRIIGRSSNSSADARNLAARSWRPDDRVADGGGNDFQGDYNAIGKSDAGRHGTMQVAGRTKEAMGPVGRSQYPETEFYPNSDLGDSGSVYQSP</sequence>
<gene>
    <name evidence="2" type="ORF">PXEA_LOCUS37825</name>
</gene>
<evidence type="ECO:0000313" key="3">
    <source>
        <dbReference type="Proteomes" id="UP000784294"/>
    </source>
</evidence>